<dbReference type="Pfam" id="PF15407">
    <property type="entry name" value="Spo7_2_N"/>
    <property type="match status" value="1"/>
</dbReference>
<dbReference type="Pfam" id="PF15404">
    <property type="entry name" value="PH_4"/>
    <property type="match status" value="1"/>
</dbReference>
<evidence type="ECO:0000259" key="3">
    <source>
        <dbReference type="SMART" id="SM01316"/>
    </source>
</evidence>
<name>A0A6G1HGI9_9PEZI</name>
<sequence length="1096" mass="123668">MAKPTPRRPSQLLDADVASLDPDSYTAHRLSHANPEHLYLTTRRCFVGPMPEGWLKSHRKEWYKHQLHLNYSSRAATFSAGDNVSRHRKLSGLDAPNRPTKIQQSFPQPRDIPIDEEGEGEDEAVATTEVPPAVSVPRASNPNYEVRQEGSRAERREAEVTGEGAQPLSPGSSRRPENMSQNSNGHPKQRIPGITIDRVDTNESDAQSGMGSMKRVSQPMSLGESQYGGISSTVGEPVGEAASTSSLIERDQRLEQAPDKEPKSVGGTAQTIMSKLKGGSSSKTYDQGRSPSEADGTEESGTGIANGQHRKRSLVQFSVPEASTRADLLMKARMTQMQLRRSTSGLRRDKPKNGQLIKMEKMLVRVDSAQDAKLPDDYDENASQGVVTTTLEKWREFMVVCRKHDDGDAEFLLQMYKTRVIPAIESNQGKKTRAKYEIPLSRKHAKVNLFSALDKTLVVWTPARRGVLIYVLRPHSSANGAEWFTFLRNILGGARAPELQVNVPDLSISLRIANPFKQLEDVSAAANDAETIQKSLEEEQAAAYHIIKKCLEMLEKSPEYGNIIGAWARGEKIGLAWKRYDRLEWIHGINEQKMYGSLAMNKSHELELRPKQHYPTTTHTRKGKALIEPVPVEGFLIRLTSQKGVHQRFGRLFYKRLYFSTHDQYLVFSRPAKSHPPPPPELPTTAQASIPTAHQVADKIPIIYAVNPYPTTESKDEISWLARGSSISKEKANRHDVDAQDEAERKLNTLTDCDGYINMCNIVKVRNLHRGATAADEEINSGTSSDVDFDEDVSNTREDDGTTPAMDDDRTFELVLKNGLLIRLQAFDNMTKEEWKKRLRALIKYWRIRTRQDIDLYKAVRRQNLAALRIDEEAESVVGQFARKWEVTKSYASPELYHMCGISCCRAVHHSGPLFRKPRRHATFTRCNVILVPGQLLVFRDTMRTRSGKIVPHIHHDKVENVDLKDCYLYSGLLTENDLLYQNRTFDANMPGHTALPRIYMEDGWTGVDEDVMCTFVLWMNNSKGWLRSTGKDTFEEDEDEGKRAKLKRVAKLGVKGRSVVFKARSRAERDHWVLAIGMEIERLQSGEDVRITKED</sequence>
<dbReference type="GO" id="GO:0005628">
    <property type="term" value="C:prospore membrane"/>
    <property type="evidence" value="ECO:0007669"/>
    <property type="project" value="TreeGrafter"/>
</dbReference>
<feature type="compositionally biased region" description="Polar residues" evidence="1">
    <location>
        <begin position="267"/>
        <end position="290"/>
    </location>
</feature>
<evidence type="ECO:0000313" key="5">
    <source>
        <dbReference type="Proteomes" id="UP000800041"/>
    </source>
</evidence>
<protein>
    <recommendedName>
        <fullName evidence="6">PH domain-containing protein</fullName>
    </recommendedName>
</protein>
<accession>A0A6G1HGI9</accession>
<evidence type="ECO:0000259" key="2">
    <source>
        <dbReference type="SMART" id="SM00233"/>
    </source>
</evidence>
<feature type="compositionally biased region" description="Acidic residues" evidence="1">
    <location>
        <begin position="114"/>
        <end position="124"/>
    </location>
</feature>
<proteinExistence type="predicted"/>
<reference evidence="4" key="1">
    <citation type="journal article" date="2020" name="Stud. Mycol.">
        <title>101 Dothideomycetes genomes: a test case for predicting lifestyles and emergence of pathogens.</title>
        <authorList>
            <person name="Haridas S."/>
            <person name="Albert R."/>
            <person name="Binder M."/>
            <person name="Bloem J."/>
            <person name="Labutti K."/>
            <person name="Salamov A."/>
            <person name="Andreopoulos B."/>
            <person name="Baker S."/>
            <person name="Barry K."/>
            <person name="Bills G."/>
            <person name="Bluhm B."/>
            <person name="Cannon C."/>
            <person name="Castanera R."/>
            <person name="Culley D."/>
            <person name="Daum C."/>
            <person name="Ezra D."/>
            <person name="Gonzalez J."/>
            <person name="Henrissat B."/>
            <person name="Kuo A."/>
            <person name="Liang C."/>
            <person name="Lipzen A."/>
            <person name="Lutzoni F."/>
            <person name="Magnuson J."/>
            <person name="Mondo S."/>
            <person name="Nolan M."/>
            <person name="Ohm R."/>
            <person name="Pangilinan J."/>
            <person name="Park H.-J."/>
            <person name="Ramirez L."/>
            <person name="Alfaro M."/>
            <person name="Sun H."/>
            <person name="Tritt A."/>
            <person name="Yoshinaga Y."/>
            <person name="Zwiers L.-H."/>
            <person name="Turgeon B."/>
            <person name="Goodwin S."/>
            <person name="Spatafora J."/>
            <person name="Crous P."/>
            <person name="Grigoriev I."/>
        </authorList>
    </citation>
    <scope>NUCLEOTIDE SEQUENCE</scope>
    <source>
        <strain evidence="4">CBS 113979</strain>
    </source>
</reference>
<dbReference type="SMART" id="SM01316">
    <property type="entry name" value="Spo7_2_N"/>
    <property type="match status" value="1"/>
</dbReference>
<evidence type="ECO:0000256" key="1">
    <source>
        <dbReference type="SAM" id="MobiDB-lite"/>
    </source>
</evidence>
<dbReference type="GO" id="GO:1902657">
    <property type="term" value="P:protein localization to prospore membrane"/>
    <property type="evidence" value="ECO:0007669"/>
    <property type="project" value="InterPro"/>
</dbReference>
<feature type="compositionally biased region" description="Polar residues" evidence="1">
    <location>
        <begin position="218"/>
        <end position="234"/>
    </location>
</feature>
<dbReference type="InterPro" id="IPR039486">
    <property type="entry name" value="Mug56/Spo71_PH"/>
</dbReference>
<feature type="domain" description="PH" evidence="2">
    <location>
        <begin position="908"/>
        <end position="1084"/>
    </location>
</feature>
<dbReference type="AlphaFoldDB" id="A0A6G1HGI9"/>
<feature type="compositionally biased region" description="Basic and acidic residues" evidence="1">
    <location>
        <begin position="248"/>
        <end position="263"/>
    </location>
</feature>
<evidence type="ECO:0008006" key="6">
    <source>
        <dbReference type="Google" id="ProtNLM"/>
    </source>
</evidence>
<dbReference type="PANTHER" id="PTHR28076">
    <property type="entry name" value="SPORULATION-SPECIFIC PROTEIN 71"/>
    <property type="match status" value="1"/>
</dbReference>
<dbReference type="Proteomes" id="UP000800041">
    <property type="component" value="Unassembled WGS sequence"/>
</dbReference>
<feature type="domain" description="PH" evidence="2">
    <location>
        <begin position="350"/>
        <end position="494"/>
    </location>
</feature>
<dbReference type="InterPro" id="IPR040345">
    <property type="entry name" value="Mug56/Spo71"/>
</dbReference>
<dbReference type="EMBL" id="ML977137">
    <property type="protein sequence ID" value="KAF1992293.1"/>
    <property type="molecule type" value="Genomic_DNA"/>
</dbReference>
<dbReference type="InterPro" id="IPR029217">
    <property type="entry name" value="Spo7_2_N"/>
</dbReference>
<dbReference type="Pfam" id="PF23207">
    <property type="entry name" value="PH_SPO71"/>
    <property type="match status" value="1"/>
</dbReference>
<dbReference type="OrthoDB" id="5579281at2759"/>
<dbReference type="SMART" id="SM00233">
    <property type="entry name" value="PH"/>
    <property type="match status" value="3"/>
</dbReference>
<keyword evidence="5" id="KW-1185">Reference proteome</keyword>
<evidence type="ECO:0000313" key="4">
    <source>
        <dbReference type="EMBL" id="KAF1992293.1"/>
    </source>
</evidence>
<dbReference type="InterPro" id="IPR057379">
    <property type="entry name" value="PH_SPO71"/>
</dbReference>
<gene>
    <name evidence="4" type="ORF">K402DRAFT_387951</name>
</gene>
<feature type="region of interest" description="Disordered" evidence="1">
    <location>
        <begin position="81"/>
        <end position="312"/>
    </location>
</feature>
<dbReference type="PANTHER" id="PTHR28076:SF1">
    <property type="entry name" value="PROSPORE MEMBRANE ADAPTER PROTEIN SPO71"/>
    <property type="match status" value="1"/>
</dbReference>
<feature type="domain" description="PH" evidence="2">
    <location>
        <begin position="630"/>
        <end position="846"/>
    </location>
</feature>
<organism evidence="4 5">
    <name type="scientific">Aulographum hederae CBS 113979</name>
    <dbReference type="NCBI Taxonomy" id="1176131"/>
    <lineage>
        <taxon>Eukaryota</taxon>
        <taxon>Fungi</taxon>
        <taxon>Dikarya</taxon>
        <taxon>Ascomycota</taxon>
        <taxon>Pezizomycotina</taxon>
        <taxon>Dothideomycetes</taxon>
        <taxon>Pleosporomycetidae</taxon>
        <taxon>Aulographales</taxon>
        <taxon>Aulographaceae</taxon>
    </lineage>
</organism>
<feature type="compositionally biased region" description="Basic and acidic residues" evidence="1">
    <location>
        <begin position="146"/>
        <end position="159"/>
    </location>
</feature>
<dbReference type="SUPFAM" id="SSF50729">
    <property type="entry name" value="PH domain-like"/>
    <property type="match status" value="1"/>
</dbReference>
<feature type="domain" description="Sporulation-specific protein 71 N-terminal" evidence="3">
    <location>
        <begin position="16"/>
        <end position="81"/>
    </location>
</feature>
<dbReference type="InterPro" id="IPR001849">
    <property type="entry name" value="PH_domain"/>
</dbReference>
<feature type="region of interest" description="Disordered" evidence="1">
    <location>
        <begin position="775"/>
        <end position="807"/>
    </location>
</feature>